<evidence type="ECO:0000256" key="2">
    <source>
        <dbReference type="ARBA" id="ARBA00022448"/>
    </source>
</evidence>
<keyword evidence="5" id="KW-0249">Electron transport</keyword>
<keyword evidence="2" id="KW-0813">Transport</keyword>
<dbReference type="GO" id="GO:0046872">
    <property type="term" value="F:metal ion binding"/>
    <property type="evidence" value="ECO:0007669"/>
    <property type="project" value="UniProtKB-KW"/>
</dbReference>
<dbReference type="Proteomes" id="UP000515240">
    <property type="component" value="Chromosome"/>
</dbReference>
<keyword evidence="3" id="KW-0001">2Fe-2S</keyword>
<evidence type="ECO:0000259" key="9">
    <source>
        <dbReference type="PROSITE" id="PS51085"/>
    </source>
</evidence>
<evidence type="ECO:0000256" key="8">
    <source>
        <dbReference type="ARBA" id="ARBA00034078"/>
    </source>
</evidence>
<keyword evidence="11" id="KW-1185">Reference proteome</keyword>
<dbReference type="Pfam" id="PF00111">
    <property type="entry name" value="Fer2"/>
    <property type="match status" value="1"/>
</dbReference>
<dbReference type="PROSITE" id="PS51085">
    <property type="entry name" value="2FE2S_FER_2"/>
    <property type="match status" value="1"/>
</dbReference>
<dbReference type="InterPro" id="IPR036010">
    <property type="entry name" value="2Fe-2S_ferredoxin-like_sf"/>
</dbReference>
<evidence type="ECO:0000256" key="4">
    <source>
        <dbReference type="ARBA" id="ARBA00022723"/>
    </source>
</evidence>
<dbReference type="PANTHER" id="PTHR43112">
    <property type="entry name" value="FERREDOXIN"/>
    <property type="match status" value="1"/>
</dbReference>
<feature type="domain" description="2Fe-2S ferredoxin-type" evidence="9">
    <location>
        <begin position="8"/>
        <end position="96"/>
    </location>
</feature>
<protein>
    <submittedName>
        <fullName evidence="10">2Fe-2S iron-sulfur cluster binding domain-containing protein</fullName>
    </submittedName>
</protein>
<dbReference type="RefSeq" id="WP_116924442.1">
    <property type="nucleotide sequence ID" value="NZ_CP058554.1"/>
</dbReference>
<keyword evidence="4" id="KW-0479">Metal-binding</keyword>
<comment type="cofactor">
    <cofactor evidence="8">
        <name>[2Fe-2S] cluster</name>
        <dbReference type="ChEBI" id="CHEBI:190135"/>
    </cofactor>
</comment>
<evidence type="ECO:0000256" key="1">
    <source>
        <dbReference type="ARBA" id="ARBA00007874"/>
    </source>
</evidence>
<sequence length="96" mass="10546">MPITPELYNAQIDNEDIQVDAWADTPLLQSLEEGGVDWPSSCRNGTCRTCVGRLKSGSVHYEIEWPGLSAEDKEAGCILPCVAYPDGNVVLMRGEY</sequence>
<gene>
    <name evidence="10" type="ORF">HS961_17565</name>
</gene>
<evidence type="ECO:0000256" key="7">
    <source>
        <dbReference type="ARBA" id="ARBA00023014"/>
    </source>
</evidence>
<evidence type="ECO:0000256" key="3">
    <source>
        <dbReference type="ARBA" id="ARBA00022714"/>
    </source>
</evidence>
<reference evidence="10 11" key="1">
    <citation type="journal article" date="2020" name="G3 (Bethesda)">
        <title>CeMbio - The Caenorhabditis elegans Microbiome Resource.</title>
        <authorList>
            <person name="Dirksen P."/>
            <person name="Assie A."/>
            <person name="Zimmermann J."/>
            <person name="Zhang F."/>
            <person name="Tietje A.M."/>
            <person name="Marsh S.A."/>
            <person name="Felix M.A."/>
            <person name="Shapira M."/>
            <person name="Kaleta C."/>
            <person name="Schulenburg H."/>
            <person name="Samuel B."/>
        </authorList>
    </citation>
    <scope>NUCLEOTIDE SEQUENCE [LARGE SCALE GENOMIC DNA]</scope>
    <source>
        <strain evidence="10 11">BIGb0172</strain>
    </source>
</reference>
<evidence type="ECO:0000256" key="6">
    <source>
        <dbReference type="ARBA" id="ARBA00023004"/>
    </source>
</evidence>
<dbReference type="CDD" id="cd00207">
    <property type="entry name" value="fer2"/>
    <property type="match status" value="1"/>
</dbReference>
<dbReference type="AlphaFoldDB" id="A0A7G5EKG8"/>
<dbReference type="EMBL" id="CP058554">
    <property type="protein sequence ID" value="QMV74493.1"/>
    <property type="molecule type" value="Genomic_DNA"/>
</dbReference>
<proteinExistence type="inferred from homology"/>
<evidence type="ECO:0000313" key="10">
    <source>
        <dbReference type="EMBL" id="QMV74493.1"/>
    </source>
</evidence>
<organism evidence="10 11">
    <name type="scientific">Comamonas piscis</name>
    <dbReference type="NCBI Taxonomy" id="1562974"/>
    <lineage>
        <taxon>Bacteria</taxon>
        <taxon>Pseudomonadati</taxon>
        <taxon>Pseudomonadota</taxon>
        <taxon>Betaproteobacteria</taxon>
        <taxon>Burkholderiales</taxon>
        <taxon>Comamonadaceae</taxon>
        <taxon>Comamonas</taxon>
    </lineage>
</organism>
<keyword evidence="6" id="KW-0408">Iron</keyword>
<dbReference type="PANTHER" id="PTHR43112:SF3">
    <property type="entry name" value="FERREDOXIN-2, CHLOROPLASTIC"/>
    <property type="match status" value="1"/>
</dbReference>
<evidence type="ECO:0000313" key="11">
    <source>
        <dbReference type="Proteomes" id="UP000515240"/>
    </source>
</evidence>
<dbReference type="Gene3D" id="3.10.20.30">
    <property type="match status" value="1"/>
</dbReference>
<dbReference type="KEGG" id="cpis:HS961_17565"/>
<dbReference type="GO" id="GO:0051537">
    <property type="term" value="F:2 iron, 2 sulfur cluster binding"/>
    <property type="evidence" value="ECO:0007669"/>
    <property type="project" value="UniProtKB-KW"/>
</dbReference>
<name>A0A7G5EKG8_9BURK</name>
<dbReference type="InterPro" id="IPR012675">
    <property type="entry name" value="Beta-grasp_dom_sf"/>
</dbReference>
<keyword evidence="7" id="KW-0411">Iron-sulfur</keyword>
<evidence type="ECO:0000256" key="5">
    <source>
        <dbReference type="ARBA" id="ARBA00022982"/>
    </source>
</evidence>
<dbReference type="InterPro" id="IPR001041">
    <property type="entry name" value="2Fe-2S_ferredoxin-type"/>
</dbReference>
<accession>A0A7G5EKG8</accession>
<comment type="similarity">
    <text evidence="1">Belongs to the 2Fe2S plant-type ferredoxin family.</text>
</comment>
<dbReference type="SUPFAM" id="SSF54292">
    <property type="entry name" value="2Fe-2S ferredoxin-like"/>
    <property type="match status" value="1"/>
</dbReference>